<evidence type="ECO:0000313" key="1">
    <source>
        <dbReference type="EMBL" id="KAI3676873.1"/>
    </source>
</evidence>
<organism evidence="1 2">
    <name type="scientific">Smallanthus sonchifolius</name>
    <dbReference type="NCBI Taxonomy" id="185202"/>
    <lineage>
        <taxon>Eukaryota</taxon>
        <taxon>Viridiplantae</taxon>
        <taxon>Streptophyta</taxon>
        <taxon>Embryophyta</taxon>
        <taxon>Tracheophyta</taxon>
        <taxon>Spermatophyta</taxon>
        <taxon>Magnoliopsida</taxon>
        <taxon>eudicotyledons</taxon>
        <taxon>Gunneridae</taxon>
        <taxon>Pentapetalae</taxon>
        <taxon>asterids</taxon>
        <taxon>campanulids</taxon>
        <taxon>Asterales</taxon>
        <taxon>Asteraceae</taxon>
        <taxon>Asteroideae</taxon>
        <taxon>Heliantheae alliance</taxon>
        <taxon>Millerieae</taxon>
        <taxon>Smallanthus</taxon>
    </lineage>
</organism>
<reference evidence="1 2" key="2">
    <citation type="journal article" date="2022" name="Mol. Ecol. Resour.">
        <title>The genomes of chicory, endive, great burdock and yacon provide insights into Asteraceae paleo-polyploidization history and plant inulin production.</title>
        <authorList>
            <person name="Fan W."/>
            <person name="Wang S."/>
            <person name="Wang H."/>
            <person name="Wang A."/>
            <person name="Jiang F."/>
            <person name="Liu H."/>
            <person name="Zhao H."/>
            <person name="Xu D."/>
            <person name="Zhang Y."/>
        </authorList>
    </citation>
    <scope>NUCLEOTIDE SEQUENCE [LARGE SCALE GENOMIC DNA]</scope>
    <source>
        <strain evidence="2">cv. Yunnan</strain>
        <tissue evidence="1">Leaves</tissue>
    </source>
</reference>
<dbReference type="EMBL" id="CM042046">
    <property type="protein sequence ID" value="KAI3676873.1"/>
    <property type="molecule type" value="Genomic_DNA"/>
</dbReference>
<name>A0ACB8Y070_9ASTR</name>
<dbReference type="Proteomes" id="UP001056120">
    <property type="component" value="Linkage Group LG29"/>
</dbReference>
<comment type="caution">
    <text evidence="1">The sequence shown here is derived from an EMBL/GenBank/DDBJ whole genome shotgun (WGS) entry which is preliminary data.</text>
</comment>
<reference evidence="2" key="1">
    <citation type="journal article" date="2022" name="Mol. Ecol. Resour.">
        <title>The genomes of chicory, endive, great burdock and yacon provide insights into Asteraceae palaeo-polyploidization history and plant inulin production.</title>
        <authorList>
            <person name="Fan W."/>
            <person name="Wang S."/>
            <person name="Wang H."/>
            <person name="Wang A."/>
            <person name="Jiang F."/>
            <person name="Liu H."/>
            <person name="Zhao H."/>
            <person name="Xu D."/>
            <person name="Zhang Y."/>
        </authorList>
    </citation>
    <scope>NUCLEOTIDE SEQUENCE [LARGE SCALE GENOMIC DNA]</scope>
    <source>
        <strain evidence="2">cv. Yunnan</strain>
    </source>
</reference>
<gene>
    <name evidence="1" type="ORF">L1987_86487</name>
</gene>
<accession>A0ACB8Y070</accession>
<keyword evidence="2" id="KW-1185">Reference proteome</keyword>
<sequence>MIRRWLFGWQAVVITVLFMIFSRTPVTSQPDTNLLLRSCSLLNTTNTRSFFANLNQTFSQVRRQLSNNTTYFATAEQARSTAPVYVMAQCRLYMSTSDCLACFDYATSTIRACAAADGARAVLDGCFLRYETTDFYNEATQPGNVGLCGNRTTIKPARFQVAVERLLSNLTTATPRTKDLFVASSDNIAGSNRSVYAIAQCVPTLAHNGCKACLRVAHSNIINCLPNIADARALDTGCFMRYSNRRFFADNETTFITPFLLAKGSSNKGAIIGGSVGGVVLLILIVVFILVSCHLSKKRTTSKGNSHGQFDQLKDPIKYRYNDLKKATNNFSDDYKLGGGGFGDVYRGMIKNGNLVAVKKLVMESSGVKEAFESEVRVISNVHHRNLVRLLGICSDGPELLLVLDYMENGSLVTFLYGERKGTLNWKQRSAIIFGIAKGLAYLHEQYHVTIIHRDIKPSNILLDDDFQPKIADFGLARLLPEDKTHINTRFAGTFGYTAPEYAIHGQLSEKADTYSFGMVVLEIVSGKRCGDVIDASHPDEYLLQHAWNLYENHMPLKLVDETLDPSEYMQHDVKKFIEIALMCTHSTASERPTMSEVLLLLNDGSREQKPPTRLHTNVPNLAHEDDDDPLYVASNITNAVVSITELRGR</sequence>
<protein>
    <submittedName>
        <fullName evidence="1">Uncharacterized protein</fullName>
    </submittedName>
</protein>
<evidence type="ECO:0000313" key="2">
    <source>
        <dbReference type="Proteomes" id="UP001056120"/>
    </source>
</evidence>
<proteinExistence type="predicted"/>